<keyword evidence="2" id="KW-1185">Reference proteome</keyword>
<dbReference type="InterPro" id="IPR036361">
    <property type="entry name" value="SAP_dom_sf"/>
</dbReference>
<dbReference type="EMBL" id="CACRXK020002527">
    <property type="protein sequence ID" value="CAB3994743.1"/>
    <property type="molecule type" value="Genomic_DNA"/>
</dbReference>
<evidence type="ECO:0000313" key="1">
    <source>
        <dbReference type="EMBL" id="CAB3994743.1"/>
    </source>
</evidence>
<name>A0A7D9HWU6_PARCT</name>
<organism evidence="1 2">
    <name type="scientific">Paramuricea clavata</name>
    <name type="common">Red gorgonian</name>
    <name type="synonym">Violescent sea-whip</name>
    <dbReference type="NCBI Taxonomy" id="317549"/>
    <lineage>
        <taxon>Eukaryota</taxon>
        <taxon>Metazoa</taxon>
        <taxon>Cnidaria</taxon>
        <taxon>Anthozoa</taxon>
        <taxon>Octocorallia</taxon>
        <taxon>Malacalcyonacea</taxon>
        <taxon>Plexauridae</taxon>
        <taxon>Paramuricea</taxon>
    </lineage>
</organism>
<sequence>MIDGGLIDDGVRDSVFPLIDVENIDDLKVVDLKKALGLRGLKKSGLKGELKERLRQDIISHSVESLSDTSISSEEHNGTSTILPNLPSFKPINHSSGFRVYSTEGKLFCDFFDSAYDEAVKWRKNVFKIPSGKAGKEFIKLQSQWLSKFNNEDSFMGISLKVFMTLPMILLQKPSVSSKAKEHSQALSRRIKWLKDGELQRLLSECRSIQRQLRPKTSSDNLSKTFAKLIMMGNVNAALRLLSEESDGCVLPLSEEVLRNLQEKHPAPADIQPSSLLHGPIIDLRNISIAVDEQTILTAAKTLKGAAGPSGLDANQYIRMLCSKQFHREGKCLREQIALFAVKIATESLDPFCLEAYVANRLIPLDKSPGIRPIGIGEIMRRLVGKALTKEFKQDFKEATGPIQVCAGHEAGAEAAIHAMQQVWEEENTEGILLIDASNAFNSLNRQVALHNILLLCPRPAISIINTYRNPARLFIVGGGELRSQEGTTQGDPLAMPFYAISVMVLISFLHDAYDLVKQVWFADDSTAAGKLRALLAFFEMLISEGVKYGYHVNSGKSWLVIKDPCDIERATELFKSHDIKITSDGHRLLGAVIGSTCFREEYVNSKVSTWCTELENLCSIAKSQPHAAYAAFVHGYKHKFTFYIRTIPNVAHLFQPVEEIICSKFLPTIFGQDISQLDRETYALPIRNGGLGIPRIPEDADFERNTSKLLCAPLSALIIIQACNQLPQDDAITNVKSQVRSLRVERATTSSLSKNIKQLNVELMLTDVVAQSASDENCCPYNGISHFQHKPK</sequence>
<dbReference type="Pfam" id="PF02037">
    <property type="entry name" value="SAP"/>
    <property type="match status" value="1"/>
</dbReference>
<accession>A0A7D9HWU6</accession>
<dbReference type="PROSITE" id="PS50800">
    <property type="entry name" value="SAP"/>
    <property type="match status" value="1"/>
</dbReference>
<comment type="caution">
    <text evidence="1">The sequence shown here is derived from an EMBL/GenBank/DDBJ whole genome shotgun (WGS) entry which is preliminary data.</text>
</comment>
<dbReference type="Gene3D" id="1.10.720.30">
    <property type="entry name" value="SAP domain"/>
    <property type="match status" value="1"/>
</dbReference>
<reference evidence="1" key="1">
    <citation type="submission" date="2020-04" db="EMBL/GenBank/DDBJ databases">
        <authorList>
            <person name="Alioto T."/>
            <person name="Alioto T."/>
            <person name="Gomez Garrido J."/>
        </authorList>
    </citation>
    <scope>NUCLEOTIDE SEQUENCE</scope>
    <source>
        <strain evidence="1">A484AB</strain>
    </source>
</reference>
<dbReference type="SMART" id="SM00513">
    <property type="entry name" value="SAP"/>
    <property type="match status" value="1"/>
</dbReference>
<protein>
    <submittedName>
        <fullName evidence="1">Uncharacterized protein</fullName>
    </submittedName>
</protein>
<proteinExistence type="predicted"/>
<dbReference type="InterPro" id="IPR003034">
    <property type="entry name" value="SAP_dom"/>
</dbReference>
<dbReference type="SUPFAM" id="SSF68906">
    <property type="entry name" value="SAP domain"/>
    <property type="match status" value="1"/>
</dbReference>
<dbReference type="Proteomes" id="UP001152795">
    <property type="component" value="Unassembled WGS sequence"/>
</dbReference>
<gene>
    <name evidence="1" type="ORF">PACLA_8A080386</name>
</gene>
<dbReference type="AlphaFoldDB" id="A0A7D9HWU6"/>
<evidence type="ECO:0000313" key="2">
    <source>
        <dbReference type="Proteomes" id="UP001152795"/>
    </source>
</evidence>
<dbReference type="OrthoDB" id="5983036at2759"/>